<dbReference type="OrthoDB" id="1431610at2"/>
<dbReference type="EMBL" id="PVMZ01000027">
    <property type="protein sequence ID" value="PRX12578.1"/>
    <property type="molecule type" value="Genomic_DNA"/>
</dbReference>
<dbReference type="AlphaFoldDB" id="A0A2T0JX47"/>
<protein>
    <submittedName>
        <fullName evidence="1">Uncharacterized protein</fullName>
    </submittedName>
</protein>
<keyword evidence="2" id="KW-1185">Reference proteome</keyword>
<comment type="caution">
    <text evidence="1">The sequence shown here is derived from an EMBL/GenBank/DDBJ whole genome shotgun (WGS) entry which is preliminary data.</text>
</comment>
<proteinExistence type="predicted"/>
<evidence type="ECO:0000313" key="1">
    <source>
        <dbReference type="EMBL" id="PRX12578.1"/>
    </source>
</evidence>
<dbReference type="Proteomes" id="UP000239415">
    <property type="component" value="Unassembled WGS sequence"/>
</dbReference>
<sequence>MMVEAFKADTTSSFTAFMRHLVGIQVKDVVLQAGSFVIIDLVGSAERPAELFDDAVLWIYMAAWRLDVAGQPMVGHEDAQPDMRAAVSSIVGRALTSAQEDLDRLDVVFHFGDVSIKVFPMDFAVVSDGGSVHWAAWSPSGQVLIAGPGARRDVEEAARSQLTAELTYMRDYESSDEP</sequence>
<gene>
    <name evidence="1" type="ORF">CLV67_1271</name>
</gene>
<evidence type="ECO:0000313" key="2">
    <source>
        <dbReference type="Proteomes" id="UP000239415"/>
    </source>
</evidence>
<dbReference type="RefSeq" id="WP_146169521.1">
    <property type="nucleotide sequence ID" value="NZ_BOMO01000152.1"/>
</dbReference>
<reference evidence="1 2" key="1">
    <citation type="submission" date="2018-03" db="EMBL/GenBank/DDBJ databases">
        <title>Genomic Encyclopedia of Archaeal and Bacterial Type Strains, Phase II (KMG-II): from individual species to whole genera.</title>
        <authorList>
            <person name="Goeker M."/>
        </authorList>
    </citation>
    <scope>NUCLEOTIDE SEQUENCE [LARGE SCALE GENOMIC DNA]</scope>
    <source>
        <strain evidence="1 2">DSM 43146</strain>
    </source>
</reference>
<accession>A0A2T0JX47</accession>
<name>A0A2T0JX47_9ACTN</name>
<organism evidence="1 2">
    <name type="scientific">Actinoplanes italicus</name>
    <dbReference type="NCBI Taxonomy" id="113567"/>
    <lineage>
        <taxon>Bacteria</taxon>
        <taxon>Bacillati</taxon>
        <taxon>Actinomycetota</taxon>
        <taxon>Actinomycetes</taxon>
        <taxon>Micromonosporales</taxon>
        <taxon>Micromonosporaceae</taxon>
        <taxon>Actinoplanes</taxon>
    </lineage>
</organism>